<dbReference type="AlphaFoldDB" id="A0A401NPI2"/>
<gene>
    <name evidence="1" type="ORF">scyTo_0011512</name>
</gene>
<evidence type="ECO:0000313" key="1">
    <source>
        <dbReference type="EMBL" id="GCB62752.1"/>
    </source>
</evidence>
<reference evidence="1 2" key="1">
    <citation type="journal article" date="2018" name="Nat. Ecol. Evol.">
        <title>Shark genomes provide insights into elasmobranch evolution and the origin of vertebrates.</title>
        <authorList>
            <person name="Hara Y"/>
            <person name="Yamaguchi K"/>
            <person name="Onimaru K"/>
            <person name="Kadota M"/>
            <person name="Koyanagi M"/>
            <person name="Keeley SD"/>
            <person name="Tatsumi K"/>
            <person name="Tanaka K"/>
            <person name="Motone F"/>
            <person name="Kageyama Y"/>
            <person name="Nozu R"/>
            <person name="Adachi N"/>
            <person name="Nishimura O"/>
            <person name="Nakagawa R"/>
            <person name="Tanegashima C"/>
            <person name="Kiyatake I"/>
            <person name="Matsumoto R"/>
            <person name="Murakumo K"/>
            <person name="Nishida K"/>
            <person name="Terakita A"/>
            <person name="Kuratani S"/>
            <person name="Sato K"/>
            <person name="Hyodo S Kuraku.S."/>
        </authorList>
    </citation>
    <scope>NUCLEOTIDE SEQUENCE [LARGE SCALE GENOMIC DNA]</scope>
</reference>
<accession>A0A401NPI2</accession>
<dbReference type="PANTHER" id="PTHR12190">
    <property type="entry name" value="A-KINASE ANCHOR PROTEIN AKAP 8"/>
    <property type="match status" value="1"/>
</dbReference>
<dbReference type="Pfam" id="PF04988">
    <property type="entry name" value="AKAP95"/>
    <property type="match status" value="1"/>
</dbReference>
<dbReference type="GO" id="GO:0044609">
    <property type="term" value="C:DBIRD complex"/>
    <property type="evidence" value="ECO:0007669"/>
    <property type="project" value="TreeGrafter"/>
</dbReference>
<dbReference type="GO" id="GO:0032784">
    <property type="term" value="P:regulation of DNA-templated transcription elongation"/>
    <property type="evidence" value="ECO:0007669"/>
    <property type="project" value="TreeGrafter"/>
</dbReference>
<dbReference type="EMBL" id="BFAA01005258">
    <property type="protein sequence ID" value="GCB62752.1"/>
    <property type="molecule type" value="Genomic_DNA"/>
</dbReference>
<dbReference type="Proteomes" id="UP000288216">
    <property type="component" value="Unassembled WGS sequence"/>
</dbReference>
<dbReference type="GO" id="GO:0005634">
    <property type="term" value="C:nucleus"/>
    <property type="evidence" value="ECO:0007669"/>
    <property type="project" value="InterPro"/>
</dbReference>
<organism evidence="1 2">
    <name type="scientific">Scyliorhinus torazame</name>
    <name type="common">Cloudy catshark</name>
    <name type="synonym">Catulus torazame</name>
    <dbReference type="NCBI Taxonomy" id="75743"/>
    <lineage>
        <taxon>Eukaryota</taxon>
        <taxon>Metazoa</taxon>
        <taxon>Chordata</taxon>
        <taxon>Craniata</taxon>
        <taxon>Vertebrata</taxon>
        <taxon>Chondrichthyes</taxon>
        <taxon>Elasmobranchii</taxon>
        <taxon>Galeomorphii</taxon>
        <taxon>Galeoidea</taxon>
        <taxon>Carcharhiniformes</taxon>
        <taxon>Scyliorhinidae</taxon>
        <taxon>Scyliorhinus</taxon>
    </lineage>
</organism>
<dbReference type="OrthoDB" id="9904304at2759"/>
<comment type="caution">
    <text evidence="1">The sequence shown here is derived from an EMBL/GenBank/DDBJ whole genome shotgun (WGS) entry which is preliminary data.</text>
</comment>
<evidence type="ECO:0000313" key="2">
    <source>
        <dbReference type="Proteomes" id="UP000288216"/>
    </source>
</evidence>
<sequence>MHPLPSSSPRDIEMPACVAIGFRYGDPDLIISDSDVIIQPLPGGSPQWRSNRKYAEAGPTKSLKEQKVAVAEKARKAAVVKAQASGARIKTTKAQHIVTNSNKKLRITSKHLIIRKLSSSLERTWQFGKRAADSFHATIVNKNKKIADRKQQEQKESAQKHMKDVWMGVAPNNQMKRVGAAQSADCNTNIPFLFESVQQHLKSNEHINSKKNYHNLALVNNPTLKAKFDMFLKGENPFGNPQEQ</sequence>
<keyword evidence="2" id="KW-1185">Reference proteome</keyword>
<dbReference type="GO" id="GO:0003677">
    <property type="term" value="F:DNA binding"/>
    <property type="evidence" value="ECO:0007669"/>
    <property type="project" value="InterPro"/>
</dbReference>
<dbReference type="PANTHER" id="PTHR12190:SF1">
    <property type="entry name" value="DBIRD COMPLEX SUBUNIT ZNF326"/>
    <property type="match status" value="1"/>
</dbReference>
<name>A0A401NPI2_SCYTO</name>
<protein>
    <submittedName>
        <fullName evidence="1">Uncharacterized protein</fullName>
    </submittedName>
</protein>
<proteinExistence type="predicted"/>
<dbReference type="InterPro" id="IPR007071">
    <property type="entry name" value="AKAP95"/>
</dbReference>